<proteinExistence type="predicted"/>
<dbReference type="OrthoDB" id="5391607at2"/>
<keyword evidence="2" id="KW-1185">Reference proteome</keyword>
<dbReference type="NCBIfam" id="NF045725">
    <property type="entry name" value="TmcD_fam"/>
    <property type="match status" value="1"/>
</dbReference>
<gene>
    <name evidence="1" type="ORF">SAMN04488503_2885</name>
</gene>
<name>A0A239C070_9BACT</name>
<sequence>MHPPALWDWETGQRVILGSLERPEGVAWLEEFHVSPDGERVGVIVGLEEGGAGVLVNGEAWEGSFDKAWLPQFSPDGRFTAIVQQDGVWTLAVDGETWEESFDYLWGTRFSEAGDVIAACIQNGGEYGVCTDGTPWETLFETGSQCALSADGKSSALVVQLESLKPADTEAFQKGVFGVAVNGQAWEKQFVNCWTPAFDAQGQRVAAQARTSLYDYTIVVDGTPWSESYGCVWEPRFNPASGKVVAPVRLASGWGMAQDGQIIWEPKFVQCWNHVISQDGKTIAAIVAPEFGCFSVAVNGQSWSLRFPVVTDLVVSRDGATVAALGCVDNDDWQVLVNGRAWSGVWDMAWTPVLSAAGGHVAVKVRKGKRESVVVDGKPYSRDFDQVFAPAFSQDGKKLLIRGIDKGSVVRIVADVGQA</sequence>
<organism evidence="1 2">
    <name type="scientific">Humidesulfovibrio mexicanus</name>
    <dbReference type="NCBI Taxonomy" id="147047"/>
    <lineage>
        <taxon>Bacteria</taxon>
        <taxon>Pseudomonadati</taxon>
        <taxon>Thermodesulfobacteriota</taxon>
        <taxon>Desulfovibrionia</taxon>
        <taxon>Desulfovibrionales</taxon>
        <taxon>Desulfovibrionaceae</taxon>
        <taxon>Humidesulfovibrio</taxon>
    </lineage>
</organism>
<dbReference type="AlphaFoldDB" id="A0A239C070"/>
<dbReference type="SUPFAM" id="SSF82171">
    <property type="entry name" value="DPP6 N-terminal domain-like"/>
    <property type="match status" value="1"/>
</dbReference>
<evidence type="ECO:0008006" key="3">
    <source>
        <dbReference type="Google" id="ProtNLM"/>
    </source>
</evidence>
<accession>A0A239C070</accession>
<reference evidence="1 2" key="1">
    <citation type="submission" date="2017-06" db="EMBL/GenBank/DDBJ databases">
        <authorList>
            <person name="Kim H.J."/>
            <person name="Triplett B.A."/>
        </authorList>
    </citation>
    <scope>NUCLEOTIDE SEQUENCE [LARGE SCALE GENOMIC DNA]</scope>
    <source>
        <strain evidence="1 2">DSM 13116</strain>
    </source>
</reference>
<dbReference type="EMBL" id="FZOC01000007">
    <property type="protein sequence ID" value="SNS13715.1"/>
    <property type="molecule type" value="Genomic_DNA"/>
</dbReference>
<dbReference type="RefSeq" id="WP_089275089.1">
    <property type="nucleotide sequence ID" value="NZ_FZOC01000007.1"/>
</dbReference>
<dbReference type="Proteomes" id="UP000198324">
    <property type="component" value="Unassembled WGS sequence"/>
</dbReference>
<evidence type="ECO:0000313" key="1">
    <source>
        <dbReference type="EMBL" id="SNS13715.1"/>
    </source>
</evidence>
<evidence type="ECO:0000313" key="2">
    <source>
        <dbReference type="Proteomes" id="UP000198324"/>
    </source>
</evidence>
<protein>
    <recommendedName>
        <fullName evidence="3">WD40 repeat domain-containing protein</fullName>
    </recommendedName>
</protein>